<dbReference type="InterPro" id="IPR000150">
    <property type="entry name" value="Cof"/>
</dbReference>
<organism evidence="1 2">
    <name type="scientific">Pseudomonas fragi</name>
    <dbReference type="NCBI Taxonomy" id="296"/>
    <lineage>
        <taxon>Bacteria</taxon>
        <taxon>Pseudomonadati</taxon>
        <taxon>Pseudomonadota</taxon>
        <taxon>Gammaproteobacteria</taxon>
        <taxon>Pseudomonadales</taxon>
        <taxon>Pseudomonadaceae</taxon>
        <taxon>Pseudomonas</taxon>
    </lineage>
</organism>
<dbReference type="PROSITE" id="PS01228">
    <property type="entry name" value="COF_1"/>
    <property type="match status" value="1"/>
</dbReference>
<dbReference type="Gene3D" id="3.40.50.1000">
    <property type="entry name" value="HAD superfamily/HAD-like"/>
    <property type="match status" value="1"/>
</dbReference>
<dbReference type="EMBL" id="CAACYJ010000027">
    <property type="protein sequence ID" value="VFB19030.1"/>
    <property type="molecule type" value="Genomic_DNA"/>
</dbReference>
<sequence length="272" mass="29387">MRDVKQNPIELVLCDMDGTLLLPDHSISPRNLAAVKALQAAGIHFTLATGRPPRAMRDYIRQLGVELPTAGFNGGVLVNADGSVLQSHHVPYQAVLKTLEFLAGHDVEVWVFADDEWLLRDPTGPMVAHEQQGLGYAPLVVESFEPYLHRVDKIVATTGNAPLLVELEQRLQQLLHGEASASRSQARYLDITALRANKGDALATLAEHLGVPLESTVAIGDGGNDPAMFQRAGLSIAMGQADAPIREQAMHVTGSNTEDGVAQAIERFILTR</sequence>
<dbReference type="NCBIfam" id="TIGR01484">
    <property type="entry name" value="HAD-SF-IIB"/>
    <property type="match status" value="1"/>
</dbReference>
<dbReference type="GO" id="GO:0016791">
    <property type="term" value="F:phosphatase activity"/>
    <property type="evidence" value="ECO:0007669"/>
    <property type="project" value="TreeGrafter"/>
</dbReference>
<dbReference type="InterPro" id="IPR023214">
    <property type="entry name" value="HAD_sf"/>
</dbReference>
<dbReference type="AlphaFoldDB" id="A0A449II75"/>
<keyword evidence="1" id="KW-0378">Hydrolase</keyword>
<name>A0A449II75_PSEFR</name>
<dbReference type="Gene3D" id="3.30.1240.10">
    <property type="match status" value="1"/>
</dbReference>
<evidence type="ECO:0000313" key="1">
    <source>
        <dbReference type="EMBL" id="VFB19030.1"/>
    </source>
</evidence>
<reference evidence="1 2" key="1">
    <citation type="submission" date="2019-02" db="EMBL/GenBank/DDBJ databases">
        <authorList>
            <consortium name="Pathogen Informatics"/>
        </authorList>
    </citation>
    <scope>NUCLEOTIDE SEQUENCE [LARGE SCALE GENOMIC DNA]</scope>
    <source>
        <strain evidence="1 2">3012STDY7103891</strain>
    </source>
</reference>
<dbReference type="SFLD" id="SFLDS00003">
    <property type="entry name" value="Haloacid_Dehalogenase"/>
    <property type="match status" value="1"/>
</dbReference>
<dbReference type="GO" id="GO:0005829">
    <property type="term" value="C:cytosol"/>
    <property type="evidence" value="ECO:0007669"/>
    <property type="project" value="TreeGrafter"/>
</dbReference>
<dbReference type="NCBIfam" id="TIGR00099">
    <property type="entry name" value="Cof-subfamily"/>
    <property type="match status" value="1"/>
</dbReference>
<evidence type="ECO:0000313" key="2">
    <source>
        <dbReference type="Proteomes" id="UP000330809"/>
    </source>
</evidence>
<accession>A0A449II75</accession>
<dbReference type="GO" id="GO:0000287">
    <property type="term" value="F:magnesium ion binding"/>
    <property type="evidence" value="ECO:0007669"/>
    <property type="project" value="TreeGrafter"/>
</dbReference>
<dbReference type="PANTHER" id="PTHR10000:SF8">
    <property type="entry name" value="HAD SUPERFAMILY HYDROLASE-LIKE, TYPE 3"/>
    <property type="match status" value="1"/>
</dbReference>
<dbReference type="InterPro" id="IPR006379">
    <property type="entry name" value="HAD-SF_hydro_IIB"/>
</dbReference>
<dbReference type="Proteomes" id="UP000330809">
    <property type="component" value="Unassembled WGS sequence"/>
</dbReference>
<dbReference type="RefSeq" id="WP_205125777.1">
    <property type="nucleotide sequence ID" value="NZ_CAACYJ010000027.1"/>
</dbReference>
<proteinExistence type="predicted"/>
<dbReference type="CDD" id="cd07516">
    <property type="entry name" value="HAD_Pase"/>
    <property type="match status" value="1"/>
</dbReference>
<dbReference type="SUPFAM" id="SSF56784">
    <property type="entry name" value="HAD-like"/>
    <property type="match status" value="1"/>
</dbReference>
<dbReference type="PANTHER" id="PTHR10000">
    <property type="entry name" value="PHOSPHOSERINE PHOSPHATASE"/>
    <property type="match status" value="1"/>
</dbReference>
<dbReference type="PROSITE" id="PS01229">
    <property type="entry name" value="COF_2"/>
    <property type="match status" value="1"/>
</dbReference>
<gene>
    <name evidence="1" type="primary">yidA</name>
    <name evidence="1" type="ORF">NCTC10754_01606</name>
</gene>
<dbReference type="SFLD" id="SFLDG01140">
    <property type="entry name" value="C2.B:_Phosphomannomutase_and_P"/>
    <property type="match status" value="1"/>
</dbReference>
<dbReference type="Pfam" id="PF08282">
    <property type="entry name" value="Hydrolase_3"/>
    <property type="match status" value="1"/>
</dbReference>
<dbReference type="InterPro" id="IPR036412">
    <property type="entry name" value="HAD-like_sf"/>
</dbReference>
<protein>
    <submittedName>
        <fullName evidence="1">Cof-like hydrolase family protein</fullName>
        <ecNumber evidence="1">3.1.3.-</ecNumber>
    </submittedName>
</protein>
<dbReference type="EC" id="3.1.3.-" evidence="1"/>